<dbReference type="InterPro" id="IPR011989">
    <property type="entry name" value="ARM-like"/>
</dbReference>
<dbReference type="KEGG" id="harc:HARCEL1_12505"/>
<evidence type="ECO:0000313" key="2">
    <source>
        <dbReference type="EMBL" id="AWB28463.1"/>
    </source>
</evidence>
<dbReference type="SUPFAM" id="SSF48371">
    <property type="entry name" value="ARM repeat"/>
    <property type="match status" value="1"/>
</dbReference>
<accession>A0A2R4X430</accession>
<dbReference type="InterPro" id="IPR016024">
    <property type="entry name" value="ARM-type_fold"/>
</dbReference>
<dbReference type="Gene3D" id="1.25.10.10">
    <property type="entry name" value="Leucine-rich Repeat Variant"/>
    <property type="match status" value="1"/>
</dbReference>
<sequence>MAASVLEAVDRPSGTDLNPDDPEDVRRAMETVLEVGTDDRPIDGLYGLAIAAVSESRSVRIAARQRIQQLSTAKGDHLVRIRGEDNQRFVGDISADDIVVRAGVVCAVRWLAPYASGHLFPRDVLDELIPAIVDALSDEHRTVRRGAALSIVECRDNDGVLTLLDSDLTEYLEEFAATARDDDPFVRGHALAALRAPESSDDPDGFRTAIDAYRDGLSDDRVGIQRTALDGLRQALSEVRPATEPPEEIVALAPGIARGLNESLGSSSPVVRRRASELLWRNSSLFTSPSDNGEEIVTELKAIGETATQLSPDTEIDRNLVNAFSRLLEQYPQLAEPAASVATRTASNRVFAGDSFGKESALDLIEESLDAAPETDLPMDGLYAALADPAETVRVRAATVLAENVDRAPDSTAVQTVGDILSAHWEAESDDAAADPLVTVAQNDPERAAALGRRLVARTPDSDVEGAVELLRAMSEGAPETLEPVLEETRNDLE</sequence>
<evidence type="ECO:0000256" key="1">
    <source>
        <dbReference type="SAM" id="MobiDB-lite"/>
    </source>
</evidence>
<protein>
    <recommendedName>
        <fullName evidence="4">HEAT repeat domain-containing protein</fullName>
    </recommendedName>
</protein>
<evidence type="ECO:0008006" key="4">
    <source>
        <dbReference type="Google" id="ProtNLM"/>
    </source>
</evidence>
<keyword evidence="3" id="KW-1185">Reference proteome</keyword>
<proteinExistence type="predicted"/>
<name>A0A2R4X430_9EURY</name>
<gene>
    <name evidence="2" type="ORF">HARCEL1_12505</name>
</gene>
<organism evidence="2 3">
    <name type="scientific">Halococcoides cellulosivorans</name>
    <dbReference type="NCBI Taxonomy" id="1679096"/>
    <lineage>
        <taxon>Archaea</taxon>
        <taxon>Methanobacteriati</taxon>
        <taxon>Methanobacteriota</taxon>
        <taxon>Stenosarchaea group</taxon>
        <taxon>Halobacteria</taxon>
        <taxon>Halobacteriales</taxon>
        <taxon>Haloarculaceae</taxon>
        <taxon>Halococcoides</taxon>
    </lineage>
</organism>
<evidence type="ECO:0000313" key="3">
    <source>
        <dbReference type="Proteomes" id="UP000244727"/>
    </source>
</evidence>
<reference evidence="2 3" key="1">
    <citation type="submission" date="2018-04" db="EMBL/GenBank/DDBJ databases">
        <title>Halococcoides cellulosivorans gen. nov., sp. nov., an extremely halophilic cellulose-utilizing haloarchaeon from hypersaline lakes.</title>
        <authorList>
            <person name="Sorokin D.Y."/>
            <person name="Toshchakov S.V."/>
            <person name="Samarov N.I."/>
            <person name="Korzhenkov A."/>
            <person name="Kublanov I.V."/>
        </authorList>
    </citation>
    <scope>NUCLEOTIDE SEQUENCE [LARGE SCALE GENOMIC DNA]</scope>
    <source>
        <strain evidence="2 3">HArcel1</strain>
    </source>
</reference>
<feature type="region of interest" description="Disordered" evidence="1">
    <location>
        <begin position="1"/>
        <end position="23"/>
    </location>
</feature>
<dbReference type="AlphaFoldDB" id="A0A2R4X430"/>
<dbReference type="EMBL" id="CP028858">
    <property type="protein sequence ID" value="AWB28463.1"/>
    <property type="molecule type" value="Genomic_DNA"/>
</dbReference>
<dbReference type="Proteomes" id="UP000244727">
    <property type="component" value="Chromosome"/>
</dbReference>
<feature type="region of interest" description="Disordered" evidence="1">
    <location>
        <begin position="475"/>
        <end position="494"/>
    </location>
</feature>